<feature type="compositionally biased region" description="Polar residues" evidence="1">
    <location>
        <begin position="31"/>
        <end position="42"/>
    </location>
</feature>
<feature type="region of interest" description="Disordered" evidence="1">
    <location>
        <begin position="1056"/>
        <end position="1088"/>
    </location>
</feature>
<accession>A0ABN8NZR8</accession>
<proteinExistence type="predicted"/>
<evidence type="ECO:0000256" key="1">
    <source>
        <dbReference type="SAM" id="MobiDB-lite"/>
    </source>
</evidence>
<dbReference type="InterPro" id="IPR046496">
    <property type="entry name" value="DUF6589"/>
</dbReference>
<name>A0ABN8NZR8_9CNID</name>
<dbReference type="EMBL" id="CALNXK010000040">
    <property type="protein sequence ID" value="CAH3124772.1"/>
    <property type="molecule type" value="Genomic_DNA"/>
</dbReference>
<organism evidence="3 4">
    <name type="scientific">Porites lobata</name>
    <dbReference type="NCBI Taxonomy" id="104759"/>
    <lineage>
        <taxon>Eukaryota</taxon>
        <taxon>Metazoa</taxon>
        <taxon>Cnidaria</taxon>
        <taxon>Anthozoa</taxon>
        <taxon>Hexacorallia</taxon>
        <taxon>Scleractinia</taxon>
        <taxon>Fungiina</taxon>
        <taxon>Poritidae</taxon>
        <taxon>Porites</taxon>
    </lineage>
</organism>
<feature type="compositionally biased region" description="Basic and acidic residues" evidence="1">
    <location>
        <begin position="21"/>
        <end position="30"/>
    </location>
</feature>
<evidence type="ECO:0000259" key="2">
    <source>
        <dbReference type="Pfam" id="PF20231"/>
    </source>
</evidence>
<feature type="compositionally biased region" description="Acidic residues" evidence="1">
    <location>
        <begin position="1061"/>
        <end position="1088"/>
    </location>
</feature>
<protein>
    <recommendedName>
        <fullName evidence="2">DUF6589 domain-containing protein</fullName>
    </recommendedName>
</protein>
<keyword evidence="4" id="KW-1185">Reference proteome</keyword>
<feature type="region of interest" description="Disordered" evidence="1">
    <location>
        <begin position="1"/>
        <end position="42"/>
    </location>
</feature>
<evidence type="ECO:0000313" key="3">
    <source>
        <dbReference type="EMBL" id="CAH3124772.1"/>
    </source>
</evidence>
<sequence>QEASVRLKRGKKVTESPSTAELREAKRGKADTTTQRGSSSSVYMRKSLQMVPGITPTLPGRDSDEALVQKQVRILPKPLQPAPVVEPSQEVPILAKTGLRNCEVLLFKNHISEMQLIRTMGPEESEEIIAAANTSNSYILAEAVMKIPSLRNAVKGLYLKLVDEQCSRLCLRTTAEPSVLRVPSAQHKNLVEFKWEAILKEMEERAPDVLDFLVAMAIPKLKGNDGRQVIPLCTAYGILMNVRCRELSLVQKINAVVLAVGNATKRTFERMNKSCIAQSRETLRNIMDSLGSNLASVVKAHVESGQDLRVVFDNLDFRILANIILRNHRNSDMHWIAHYVTFERVSSRHLDDSKPIVSDITVKPDFDNINYLMSKDELEWQRNDYIILVARVLLEFFPSLGPLRDVVPSHILHRYSSQMAGKSCVVGLPVVPFNQSKVGDVCQYLQWLEDFFSKVLTTQDESPAADSSASQNQHAASSEMVLEKIRVPLAGDLLGRERVTSAKKTRLRCDSSVERFDNIVECPALWHAKQSFLSYVWEQLYNNTSIGGRDIGTLYHLRQHFRLVNVSNKVQKNYKSAESLMLSTTKAYLCSAFMKWAGLQTLDDKPVNLPKLPSETDSAEVKEDFLHKHIGKFVDEFVLVEFDVERAWKEASQECQEQQRTPLSAAVLTSQSLGSCKAKIQQPLLQPRNSVNTVSQQPVSACTQHLVLVNSHNLRPIAVHQPLLQPCATVNTMSQQTGKSLSLPFNFLLQGQVVVLVQSVEGQSSYDVLAVGKVSGVATSDLVPVLVAFVQPKAAHLLSVGQVVLWPKTLVAVYGEQAQKEPVPAEIISPVSSIPTSSTEDRRMNYGLQVLQLGVFLMQLNDTEAEGDGERSLRKWKMLMLYFRSRTRGMKYAFESMRFITFVKGFIYSERMAHRILHGQFVNAKGGKGNNYANDLKMEHIVRNDKGILKGMCGNKTLKAVQRSTASSFLLNEIVKQYDKVSNIAPESTSHTHACTCDDVRGMINIISGQKTFDFQPGRNINSFPSISKSPLDQLDVFALHAWLTRHKKRLAANPYSCDDSGCEDDDQESADEEEEEEAIIVDDANDL</sequence>
<evidence type="ECO:0000313" key="4">
    <source>
        <dbReference type="Proteomes" id="UP001159405"/>
    </source>
</evidence>
<reference evidence="3 4" key="1">
    <citation type="submission" date="2022-05" db="EMBL/GenBank/DDBJ databases">
        <authorList>
            <consortium name="Genoscope - CEA"/>
            <person name="William W."/>
        </authorList>
    </citation>
    <scope>NUCLEOTIDE SEQUENCE [LARGE SCALE GENOMIC DNA]</scope>
</reference>
<dbReference type="Pfam" id="PF20231">
    <property type="entry name" value="DUF6589"/>
    <property type="match status" value="1"/>
</dbReference>
<feature type="compositionally biased region" description="Basic residues" evidence="1">
    <location>
        <begin position="1"/>
        <end position="11"/>
    </location>
</feature>
<dbReference type="Proteomes" id="UP001159405">
    <property type="component" value="Unassembled WGS sequence"/>
</dbReference>
<comment type="caution">
    <text evidence="3">The sequence shown here is derived from an EMBL/GenBank/DDBJ whole genome shotgun (WGS) entry which is preliminary data.</text>
</comment>
<feature type="domain" description="DUF6589" evidence="2">
    <location>
        <begin position="372"/>
        <end position="991"/>
    </location>
</feature>
<gene>
    <name evidence="3" type="ORF">PLOB_00031377</name>
</gene>
<feature type="non-terminal residue" evidence="3">
    <location>
        <position position="1"/>
    </location>
</feature>